<dbReference type="RefSeq" id="WP_057624205.1">
    <property type="nucleotide sequence ID" value="NZ_LKHV02000001.1"/>
</dbReference>
<dbReference type="AlphaFoldDB" id="A0A0Q9YT24"/>
<protein>
    <submittedName>
        <fullName evidence="2">Uncharacterized protein</fullName>
    </submittedName>
</protein>
<keyword evidence="1" id="KW-0812">Transmembrane</keyword>
<evidence type="ECO:0000313" key="3">
    <source>
        <dbReference type="EMBL" id="MCS5709445.1"/>
    </source>
</evidence>
<proteinExistence type="predicted"/>
<keyword evidence="1" id="KW-0472">Membrane</keyword>
<name>A0A0Q9YT24_9GAMM</name>
<keyword evidence="1" id="KW-1133">Transmembrane helix</keyword>
<organism evidence="2">
    <name type="scientific">Candidatus Berkiella cookevillensis</name>
    <dbReference type="NCBI Taxonomy" id="437022"/>
    <lineage>
        <taxon>Bacteria</taxon>
        <taxon>Pseudomonadati</taxon>
        <taxon>Pseudomonadota</taxon>
        <taxon>Gammaproteobacteria</taxon>
        <taxon>Candidatus Berkiellales</taxon>
        <taxon>Candidatus Berkiellaceae</taxon>
        <taxon>Candidatus Berkiella</taxon>
    </lineage>
</organism>
<dbReference type="Proteomes" id="UP000051494">
    <property type="component" value="Unassembled WGS sequence"/>
</dbReference>
<reference evidence="3" key="2">
    <citation type="journal article" date="2016" name="Genome Announc.">
        <title>Draft Genome Sequences of Two Novel Amoeba-Resistant Intranuclear Bacteria, 'Candidatus Berkiella cookevillensis' and 'Candidatus Berkiella aquae'.</title>
        <authorList>
            <person name="Mehari Y.T."/>
            <person name="Arivett B.A."/>
            <person name="Farone A.L."/>
            <person name="Gunderson J.H."/>
            <person name="Farone M.B."/>
        </authorList>
    </citation>
    <scope>NUCLEOTIDE SEQUENCE</scope>
    <source>
        <strain evidence="3">CC99</strain>
    </source>
</reference>
<gene>
    <name evidence="2" type="ORF">CC99x_01093</name>
    <name evidence="3" type="ORF">CC99x_011110</name>
</gene>
<dbReference type="STRING" id="437022.CC99x_01093"/>
<keyword evidence="4" id="KW-1185">Reference proteome</keyword>
<evidence type="ECO:0000313" key="2">
    <source>
        <dbReference type="EMBL" id="KRG19096.1"/>
    </source>
</evidence>
<evidence type="ECO:0000313" key="4">
    <source>
        <dbReference type="Proteomes" id="UP000051494"/>
    </source>
</evidence>
<comment type="caution">
    <text evidence="2">The sequence shown here is derived from an EMBL/GenBank/DDBJ whole genome shotgun (WGS) entry which is preliminary data.</text>
</comment>
<reference evidence="2" key="1">
    <citation type="submission" date="2015-09" db="EMBL/GenBank/DDBJ databases">
        <title>Draft Genome Sequences of Two Novel Amoeba-resistant Intranuclear Bacteria, Candidatus Berkiella cookevillensis and Candidatus Berkiella aquae.</title>
        <authorList>
            <person name="Mehari Y.T."/>
            <person name="Arivett B.A."/>
            <person name="Farone A.L."/>
            <person name="Gunderson J.H."/>
            <person name="Farone M.B."/>
        </authorList>
    </citation>
    <scope>NUCLEOTIDE SEQUENCE [LARGE SCALE GENOMIC DNA]</scope>
    <source>
        <strain evidence="2">CC99</strain>
    </source>
</reference>
<dbReference type="EMBL" id="LKHV01000004">
    <property type="protein sequence ID" value="KRG19096.1"/>
    <property type="molecule type" value="Genomic_DNA"/>
</dbReference>
<evidence type="ECO:0000256" key="1">
    <source>
        <dbReference type="SAM" id="Phobius"/>
    </source>
</evidence>
<feature type="transmembrane region" description="Helical" evidence="1">
    <location>
        <begin position="43"/>
        <end position="67"/>
    </location>
</feature>
<accession>A0A0Q9YT24</accession>
<dbReference type="EMBL" id="LKHV02000001">
    <property type="protein sequence ID" value="MCS5709445.1"/>
    <property type="molecule type" value="Genomic_DNA"/>
</dbReference>
<reference evidence="3" key="3">
    <citation type="submission" date="2021-06" db="EMBL/GenBank/DDBJ databases">
        <title>Genomic Description and Analysis of Intracellular Bacteria, Candidatus Berkiella cookevillensis and Candidatus Berkiella aquae.</title>
        <authorList>
            <person name="Kidane D.T."/>
            <person name="Mehari Y.T."/>
            <person name="Rice F.C."/>
            <person name="Arivett B.A."/>
            <person name="Farone A.L."/>
            <person name="Berk S.G."/>
            <person name="Farone M.B."/>
        </authorList>
    </citation>
    <scope>NUCLEOTIDE SEQUENCE</scope>
    <source>
        <strain evidence="3">CC99</strain>
    </source>
</reference>
<sequence>MKFYSAYALLITTWVILSITAINLCVANPEFTSMLYTFLVSPLWGFSLLGMGLGFIILLIATLFSWVQLYLLITGSIDPHLAQSDFFKALEIFMKTLFGYKAG</sequence>